<sequence length="50" mass="5935">MTRDPETRTPMLCDSNIYMDLSKWLTCDELPAWQLTKCNDTLRSEYVDFS</sequence>
<accession>A0A2A9NYD8</accession>
<dbReference type="Proteomes" id="UP000242287">
    <property type="component" value="Unassembled WGS sequence"/>
</dbReference>
<gene>
    <name evidence="1" type="ORF">AMATHDRAFT_172491</name>
</gene>
<protein>
    <submittedName>
        <fullName evidence="1">Uncharacterized protein</fullName>
    </submittedName>
</protein>
<name>A0A2A9NYD8_9AGAR</name>
<evidence type="ECO:0000313" key="2">
    <source>
        <dbReference type="Proteomes" id="UP000242287"/>
    </source>
</evidence>
<dbReference type="AlphaFoldDB" id="A0A2A9NYD8"/>
<dbReference type="EMBL" id="KZ301976">
    <property type="protein sequence ID" value="PFH52976.1"/>
    <property type="molecule type" value="Genomic_DNA"/>
</dbReference>
<reference evidence="1 2" key="1">
    <citation type="submission" date="2014-02" db="EMBL/GenBank/DDBJ databases">
        <title>Transposable element dynamics among asymbiotic and ectomycorrhizal Amanita fungi.</title>
        <authorList>
            <consortium name="DOE Joint Genome Institute"/>
            <person name="Hess J."/>
            <person name="Skrede I."/>
            <person name="Wolfe B."/>
            <person name="LaButti K."/>
            <person name="Ohm R.A."/>
            <person name="Grigoriev I.V."/>
            <person name="Pringle A."/>
        </authorList>
    </citation>
    <scope>NUCLEOTIDE SEQUENCE [LARGE SCALE GENOMIC DNA]</scope>
    <source>
        <strain evidence="1 2">SKay4041</strain>
    </source>
</reference>
<organism evidence="1 2">
    <name type="scientific">Amanita thiersii Skay4041</name>
    <dbReference type="NCBI Taxonomy" id="703135"/>
    <lineage>
        <taxon>Eukaryota</taxon>
        <taxon>Fungi</taxon>
        <taxon>Dikarya</taxon>
        <taxon>Basidiomycota</taxon>
        <taxon>Agaricomycotina</taxon>
        <taxon>Agaricomycetes</taxon>
        <taxon>Agaricomycetidae</taxon>
        <taxon>Agaricales</taxon>
        <taxon>Pluteineae</taxon>
        <taxon>Amanitaceae</taxon>
        <taxon>Amanita</taxon>
    </lineage>
</organism>
<evidence type="ECO:0000313" key="1">
    <source>
        <dbReference type="EMBL" id="PFH52976.1"/>
    </source>
</evidence>
<proteinExistence type="predicted"/>
<feature type="non-terminal residue" evidence="1">
    <location>
        <position position="50"/>
    </location>
</feature>
<keyword evidence="2" id="KW-1185">Reference proteome</keyword>